<evidence type="ECO:0000259" key="1">
    <source>
        <dbReference type="Pfam" id="PF12728"/>
    </source>
</evidence>
<sequence>MIGVNPRTIRRYIAAGHLAAFRLPSGRALRVPVSAIESLVNSGTAGGTSK</sequence>
<proteinExistence type="predicted"/>
<protein>
    <submittedName>
        <fullName evidence="2">Helix-turn-helix domain-containing protein</fullName>
    </submittedName>
</protein>
<evidence type="ECO:0000313" key="2">
    <source>
        <dbReference type="EMBL" id="QOW01083.1"/>
    </source>
</evidence>
<dbReference type="InterPro" id="IPR041657">
    <property type="entry name" value="HTH_17"/>
</dbReference>
<evidence type="ECO:0000313" key="3">
    <source>
        <dbReference type="Proteomes" id="UP000593818"/>
    </source>
</evidence>
<accession>A0A7M2XUR0</accession>
<keyword evidence="3" id="KW-1185">Reference proteome</keyword>
<dbReference type="SUPFAM" id="SSF46955">
    <property type="entry name" value="Putative DNA-binding domain"/>
    <property type="match status" value="1"/>
</dbReference>
<dbReference type="Pfam" id="PF12728">
    <property type="entry name" value="HTH_17"/>
    <property type="match status" value="1"/>
</dbReference>
<organism evidence="2 3">
    <name type="scientific">Rhodococcus pyridinivorans</name>
    <dbReference type="NCBI Taxonomy" id="103816"/>
    <lineage>
        <taxon>Bacteria</taxon>
        <taxon>Bacillati</taxon>
        <taxon>Actinomycetota</taxon>
        <taxon>Actinomycetes</taxon>
        <taxon>Mycobacteriales</taxon>
        <taxon>Nocardiaceae</taxon>
        <taxon>Rhodococcus</taxon>
    </lineage>
</organism>
<reference evidence="2 3" key="1">
    <citation type="submission" date="2020-10" db="EMBL/GenBank/DDBJ databases">
        <title>Whole genome sequence of oil-degrading bacteria Rhodococcus pyridinivorans strain 5Ap.</title>
        <authorList>
            <person name="Akhremchuk A.E."/>
            <person name="Valentovich L.N."/>
            <person name="Charniauskaya M.I."/>
            <person name="Bukliarevich H.A."/>
            <person name="Titok M.A."/>
        </authorList>
    </citation>
    <scope>NUCLEOTIDE SEQUENCE [LARGE SCALE GENOMIC DNA]</scope>
    <source>
        <strain evidence="2 3">5Ap</strain>
    </source>
</reference>
<gene>
    <name evidence="2" type="ORF">INP59_04850</name>
</gene>
<dbReference type="EMBL" id="CP063450">
    <property type="protein sequence ID" value="QOW01083.1"/>
    <property type="molecule type" value="Genomic_DNA"/>
</dbReference>
<name>A0A7M2XUR0_9NOCA</name>
<dbReference type="AlphaFoldDB" id="A0A7M2XUR0"/>
<feature type="domain" description="Helix-turn-helix" evidence="1">
    <location>
        <begin position="1"/>
        <end position="42"/>
    </location>
</feature>
<dbReference type="InterPro" id="IPR009061">
    <property type="entry name" value="DNA-bd_dom_put_sf"/>
</dbReference>
<dbReference type="Proteomes" id="UP000593818">
    <property type="component" value="Chromosome"/>
</dbReference>